<feature type="transmembrane region" description="Helical" evidence="1">
    <location>
        <begin position="36"/>
        <end position="57"/>
    </location>
</feature>
<reference evidence="2" key="1">
    <citation type="submission" date="2020-10" db="EMBL/GenBank/DDBJ databases">
        <title>Unveiling of a novel bifunctional photoreceptor, Dualchrome1, isolated from a cosmopolitan green alga.</title>
        <authorList>
            <person name="Suzuki S."/>
            <person name="Kawachi M."/>
        </authorList>
    </citation>
    <scope>NUCLEOTIDE SEQUENCE</scope>
    <source>
        <strain evidence="2">NIES 2893</strain>
    </source>
</reference>
<keyword evidence="1" id="KW-0472">Membrane</keyword>
<feature type="transmembrane region" description="Helical" evidence="1">
    <location>
        <begin position="6"/>
        <end position="24"/>
    </location>
</feature>
<dbReference type="Proteomes" id="UP000660262">
    <property type="component" value="Unassembled WGS sequence"/>
</dbReference>
<proteinExistence type="predicted"/>
<dbReference type="EMBL" id="BNJQ01000004">
    <property type="protein sequence ID" value="GHP02781.1"/>
    <property type="molecule type" value="Genomic_DNA"/>
</dbReference>
<protein>
    <recommendedName>
        <fullName evidence="4">MARVEL domain-containing protein</fullName>
    </recommendedName>
</protein>
<name>A0A830HB14_9CHLO</name>
<sequence length="161" mass="17346">MVNVPGIGEVTVSQIALAFAKLFLWAQASPSKTHCCIAPMWAAIACASLATSFYGLVAVDSSNKRLLQSYPIALVLMLTLDVVWVVTWTAYIGENYTPVKGQWGIPAFRDAQKALLTCEWFALGTRVLSIPFWLKIFITAKDIAEAPGGGLEYEGLGGGFA</sequence>
<keyword evidence="1" id="KW-0812">Transmembrane</keyword>
<gene>
    <name evidence="2" type="ORF">PPROV_000153600</name>
</gene>
<evidence type="ECO:0000313" key="3">
    <source>
        <dbReference type="Proteomes" id="UP000660262"/>
    </source>
</evidence>
<evidence type="ECO:0008006" key="4">
    <source>
        <dbReference type="Google" id="ProtNLM"/>
    </source>
</evidence>
<accession>A0A830HB14</accession>
<feature type="transmembrane region" description="Helical" evidence="1">
    <location>
        <begin position="69"/>
        <end position="92"/>
    </location>
</feature>
<evidence type="ECO:0000256" key="1">
    <source>
        <dbReference type="SAM" id="Phobius"/>
    </source>
</evidence>
<comment type="caution">
    <text evidence="2">The sequence shown here is derived from an EMBL/GenBank/DDBJ whole genome shotgun (WGS) entry which is preliminary data.</text>
</comment>
<keyword evidence="1" id="KW-1133">Transmembrane helix</keyword>
<dbReference type="AlphaFoldDB" id="A0A830HB14"/>
<keyword evidence="3" id="KW-1185">Reference proteome</keyword>
<evidence type="ECO:0000313" key="2">
    <source>
        <dbReference type="EMBL" id="GHP02781.1"/>
    </source>
</evidence>
<organism evidence="2 3">
    <name type="scientific">Pycnococcus provasolii</name>
    <dbReference type="NCBI Taxonomy" id="41880"/>
    <lineage>
        <taxon>Eukaryota</taxon>
        <taxon>Viridiplantae</taxon>
        <taxon>Chlorophyta</taxon>
        <taxon>Pseudoscourfieldiophyceae</taxon>
        <taxon>Pseudoscourfieldiales</taxon>
        <taxon>Pycnococcaceae</taxon>
        <taxon>Pycnococcus</taxon>
    </lineage>
</organism>